<feature type="coiled-coil region" evidence="1">
    <location>
        <begin position="112"/>
        <end position="163"/>
    </location>
</feature>
<comment type="caution">
    <text evidence="3">The sequence shown here is derived from an EMBL/GenBank/DDBJ whole genome shotgun (WGS) entry which is preliminary data.</text>
</comment>
<organism evidence="3 4">
    <name type="scientific">Enterobacter soli</name>
    <dbReference type="NCBI Taxonomy" id="885040"/>
    <lineage>
        <taxon>Bacteria</taxon>
        <taxon>Pseudomonadati</taxon>
        <taxon>Pseudomonadota</taxon>
        <taxon>Gammaproteobacteria</taxon>
        <taxon>Enterobacterales</taxon>
        <taxon>Enterobacteriaceae</taxon>
        <taxon>Enterobacter</taxon>
    </lineage>
</organism>
<evidence type="ECO:0000256" key="1">
    <source>
        <dbReference type="SAM" id="Coils"/>
    </source>
</evidence>
<proteinExistence type="predicted"/>
<keyword evidence="2" id="KW-0812">Transmembrane</keyword>
<evidence type="ECO:0000256" key="2">
    <source>
        <dbReference type="SAM" id="Phobius"/>
    </source>
</evidence>
<dbReference type="AlphaFoldDB" id="A0AAW8HFA6"/>
<evidence type="ECO:0000313" key="4">
    <source>
        <dbReference type="Proteomes" id="UP001225042"/>
    </source>
</evidence>
<keyword evidence="4" id="KW-1185">Reference proteome</keyword>
<protein>
    <recommendedName>
        <fullName evidence="5">Conjugal transfer protein</fullName>
    </recommendedName>
</protein>
<keyword evidence="1" id="KW-0175">Coiled coil</keyword>
<dbReference type="Proteomes" id="UP001225042">
    <property type="component" value="Unassembled WGS sequence"/>
</dbReference>
<feature type="transmembrane region" description="Helical" evidence="2">
    <location>
        <begin position="51"/>
        <end position="72"/>
    </location>
</feature>
<gene>
    <name evidence="3" type="ORF">RBJ67_25870</name>
</gene>
<accession>A0AAW8HFA6</accession>
<dbReference type="EMBL" id="JAVDKS010000022">
    <property type="protein sequence ID" value="MDQ2259561.1"/>
    <property type="molecule type" value="Genomic_DNA"/>
</dbReference>
<sequence length="237" mass="25799">MKANNGLDDTNDFTEAFMTEDIPETDPVVPEEMVATRPAKNPKKGNNLVRYLIYGFGGVVLLFIILFIWAAVTADSSESAGQQQTHQVSNETNINAAGTVPAASVPAKPVEHESLEEDAEDVAQLKAQLKAAQQNTAIRDEKYKALASAYVQLQADYKQLQDNQNKNNGRTSTNKPEYAVLPVLKGVSLVSVYDGYAFVKKGNTVYSVKKGDKVNNAVVIEIDPVLRKVITAKGVIE</sequence>
<keyword evidence="2" id="KW-0472">Membrane</keyword>
<name>A0AAW8HFA6_9ENTR</name>
<evidence type="ECO:0000313" key="3">
    <source>
        <dbReference type="EMBL" id="MDQ2259561.1"/>
    </source>
</evidence>
<dbReference type="RefSeq" id="WP_045409087.1">
    <property type="nucleotide sequence ID" value="NZ_JAVDKS010000022.1"/>
</dbReference>
<keyword evidence="2" id="KW-1133">Transmembrane helix</keyword>
<evidence type="ECO:0008006" key="5">
    <source>
        <dbReference type="Google" id="ProtNLM"/>
    </source>
</evidence>
<reference evidence="3 4" key="1">
    <citation type="submission" date="2023-08" db="EMBL/GenBank/DDBJ databases">
        <authorList>
            <person name="Dale J."/>
        </authorList>
    </citation>
    <scope>NUCLEOTIDE SEQUENCE [LARGE SCALE GENOMIC DNA]</scope>
    <source>
        <strain evidence="3 4">2023EL-00788</strain>
    </source>
</reference>